<feature type="transmembrane region" description="Helical" evidence="10">
    <location>
        <begin position="12"/>
        <end position="33"/>
    </location>
</feature>
<dbReference type="EMBL" id="ON420010">
    <property type="protein sequence ID" value="UZH23381.1"/>
    <property type="molecule type" value="mRNA"/>
</dbReference>
<dbReference type="AlphaFoldDB" id="A0A9E8DBE9"/>
<feature type="transmembrane region" description="Helical" evidence="10">
    <location>
        <begin position="76"/>
        <end position="99"/>
    </location>
</feature>
<comment type="similarity">
    <text evidence="10">Belongs to the insect chemoreceptor superfamily. Heteromeric odorant receptor channel (TC 1.A.69) family.</text>
</comment>
<keyword evidence="7 10" id="KW-0472">Membrane</keyword>
<evidence type="ECO:0000313" key="11">
    <source>
        <dbReference type="EMBL" id="UZH23381.1"/>
    </source>
</evidence>
<evidence type="ECO:0000256" key="1">
    <source>
        <dbReference type="ARBA" id="ARBA00004651"/>
    </source>
</evidence>
<keyword evidence="4 10" id="KW-0812">Transmembrane</keyword>
<keyword evidence="9 10" id="KW-0807">Transducer</keyword>
<dbReference type="GO" id="GO:0004984">
    <property type="term" value="F:olfactory receptor activity"/>
    <property type="evidence" value="ECO:0007669"/>
    <property type="project" value="InterPro"/>
</dbReference>
<sequence length="411" mass="47462">MRVKKHSCCYQIYVPIYINMYIIFLQKALAPIIRQMFDLIKKHGRPVFASRDAVIYLFNSFRYLGINPPNKYRIPYFFYSFITCFIVLFSPVISNVGWLRDRNKLSVMEILTCVQASLNIVAIPIKSIALAMSKNRLRAIEPLVTELDKYYTRSEDRGKIRKCGITGNRLVFGFAVAYFTYETLTVVAALVGGHAPLSLWIPNVDFHRSAWEYWLQVSYDAFILLLLLYHQVVNDSYPAVYIYIIRTHIQLLAARVERLGYDEKKSVDDNYKELLECIVIHQEILKVASIVESIMSVTVFTQFFVAAAILGVTMINIFIFADLTTKIASITYFFCVLLQTSPTCYHASYLLADCDELRLAIFKCNWVDQNKRFNNLLIYFLHRSQDSIPLFAMKLVPINLATNLSVSYFGL</sequence>
<comment type="subcellular location">
    <subcellularLocation>
        <location evidence="1 10">Cell membrane</location>
        <topology evidence="1 10">Multi-pass membrane protein</topology>
    </subcellularLocation>
</comment>
<evidence type="ECO:0000256" key="8">
    <source>
        <dbReference type="ARBA" id="ARBA00023170"/>
    </source>
</evidence>
<accession>A0A9E8DBE9</accession>
<feature type="transmembrane region" description="Helical" evidence="10">
    <location>
        <begin position="303"/>
        <end position="321"/>
    </location>
</feature>
<dbReference type="Pfam" id="PF02949">
    <property type="entry name" value="7tm_6"/>
    <property type="match status" value="1"/>
</dbReference>
<evidence type="ECO:0000256" key="6">
    <source>
        <dbReference type="ARBA" id="ARBA00022989"/>
    </source>
</evidence>
<evidence type="ECO:0000256" key="9">
    <source>
        <dbReference type="ARBA" id="ARBA00023224"/>
    </source>
</evidence>
<feature type="transmembrane region" description="Helical" evidence="10">
    <location>
        <begin position="170"/>
        <end position="191"/>
    </location>
</feature>
<dbReference type="GO" id="GO:0007165">
    <property type="term" value="P:signal transduction"/>
    <property type="evidence" value="ECO:0007669"/>
    <property type="project" value="UniProtKB-KW"/>
</dbReference>
<protein>
    <recommendedName>
        <fullName evidence="10">Odorant receptor</fullName>
    </recommendedName>
</protein>
<dbReference type="PANTHER" id="PTHR21137">
    <property type="entry name" value="ODORANT RECEPTOR"/>
    <property type="match status" value="1"/>
</dbReference>
<evidence type="ECO:0000256" key="4">
    <source>
        <dbReference type="ARBA" id="ARBA00022692"/>
    </source>
</evidence>
<evidence type="ECO:0000256" key="2">
    <source>
        <dbReference type="ARBA" id="ARBA00022475"/>
    </source>
</evidence>
<evidence type="ECO:0000256" key="3">
    <source>
        <dbReference type="ARBA" id="ARBA00022606"/>
    </source>
</evidence>
<reference evidence="11" key="1">
    <citation type="journal article" date="2022" name="Int. J. Mol. Sci.">
        <title>Identification of Candidate Chemosensory Gene Families by Head Transcriptomes Analysis in the Mexican Fruit Fly, Anastrepha ludens Loew (Diptera: Tephritidae).</title>
        <authorList>
            <person name="Segura-Leon O.L."/>
            <person name="Torres-Huerta B."/>
            <person name="Estrada-Perez A.R."/>
            <person name="Cibrian-Tovar J."/>
            <person name="Hernandez-Hernandez F.C."/>
            <person name="Cruz-Jaramillo J.L."/>
            <person name="Meza-Hernandez J.S."/>
            <person name="Sanchez-Galicia F."/>
        </authorList>
    </citation>
    <scope>NUCLEOTIDE SEQUENCE</scope>
</reference>
<proteinExistence type="evidence at transcript level"/>
<keyword evidence="6 10" id="KW-1133">Transmembrane helix</keyword>
<dbReference type="PANTHER" id="PTHR21137:SF35">
    <property type="entry name" value="ODORANT RECEPTOR 19A-RELATED"/>
    <property type="match status" value="1"/>
</dbReference>
<keyword evidence="3 10" id="KW-0716">Sensory transduction</keyword>
<evidence type="ECO:0000256" key="10">
    <source>
        <dbReference type="RuleBase" id="RU351113"/>
    </source>
</evidence>
<comment type="caution">
    <text evidence="10">Lacks conserved residue(s) required for the propagation of feature annotation.</text>
</comment>
<keyword evidence="8 10" id="KW-0675">Receptor</keyword>
<evidence type="ECO:0000256" key="5">
    <source>
        <dbReference type="ARBA" id="ARBA00022725"/>
    </source>
</evidence>
<dbReference type="GO" id="GO:0005886">
    <property type="term" value="C:plasma membrane"/>
    <property type="evidence" value="ECO:0007669"/>
    <property type="project" value="UniProtKB-SubCell"/>
</dbReference>
<name>A0A9E8DBE9_9MUSC</name>
<organism evidence="11">
    <name type="scientific">Anastrepha ludens</name>
    <name type="common">Mexican fruit fly</name>
    <dbReference type="NCBI Taxonomy" id="28586"/>
    <lineage>
        <taxon>Eukaryota</taxon>
        <taxon>Metazoa</taxon>
        <taxon>Ecdysozoa</taxon>
        <taxon>Arthropoda</taxon>
        <taxon>Hexapoda</taxon>
        <taxon>Insecta</taxon>
        <taxon>Pterygota</taxon>
        <taxon>Neoptera</taxon>
        <taxon>Endopterygota</taxon>
        <taxon>Diptera</taxon>
        <taxon>Brachycera</taxon>
        <taxon>Muscomorpha</taxon>
        <taxon>Tephritoidea</taxon>
        <taxon>Tephritidae</taxon>
        <taxon>Anastrepha</taxon>
    </lineage>
</organism>
<reference evidence="11" key="2">
    <citation type="submission" date="2022-05" db="EMBL/GenBank/DDBJ databases">
        <authorList>
            <person name="Segura Leon O.L."/>
            <person name="Torres Huerta B."/>
            <person name="Meza Hernandez S.J."/>
        </authorList>
    </citation>
    <scope>NUCLEOTIDE SEQUENCE</scope>
</reference>
<keyword evidence="2" id="KW-1003">Cell membrane</keyword>
<dbReference type="InterPro" id="IPR004117">
    <property type="entry name" value="7tm6_olfct_rcpt"/>
</dbReference>
<evidence type="ECO:0000256" key="7">
    <source>
        <dbReference type="ARBA" id="ARBA00023136"/>
    </source>
</evidence>
<dbReference type="GO" id="GO:0005549">
    <property type="term" value="F:odorant binding"/>
    <property type="evidence" value="ECO:0007669"/>
    <property type="project" value="InterPro"/>
</dbReference>
<keyword evidence="5 10" id="KW-0552">Olfaction</keyword>
<gene>
    <name evidence="11" type="primary">OR7a7</name>
</gene>